<dbReference type="Gene3D" id="2.60.40.1220">
    <property type="match status" value="1"/>
</dbReference>
<dbReference type="eggNOG" id="ENOG50344GS">
    <property type="taxonomic scope" value="Bacteria"/>
</dbReference>
<keyword evidence="6" id="KW-1185">Reference proteome</keyword>
<dbReference type="AlphaFoldDB" id="Q2S9K5"/>
<dbReference type="KEGG" id="hch:HCH_06019"/>
<accession>Q2S9K5</accession>
<evidence type="ECO:0000313" key="6">
    <source>
        <dbReference type="Proteomes" id="UP000000238"/>
    </source>
</evidence>
<evidence type="ECO:0000256" key="2">
    <source>
        <dbReference type="SAM" id="MobiDB-lite"/>
    </source>
</evidence>
<evidence type="ECO:0000313" key="5">
    <source>
        <dbReference type="EMBL" id="ABC32669.1"/>
    </source>
</evidence>
<feature type="chain" id="PRO_5004215341" description="SbsA Ig-like domain-containing protein" evidence="3">
    <location>
        <begin position="22"/>
        <end position="589"/>
    </location>
</feature>
<feature type="region of interest" description="Disordered" evidence="2">
    <location>
        <begin position="438"/>
        <end position="465"/>
    </location>
</feature>
<reference evidence="5 6" key="1">
    <citation type="journal article" date="2005" name="Nucleic Acids Res.">
        <title>Genomic blueprint of Hahella chejuensis, a marine microbe producing an algicidal agent.</title>
        <authorList>
            <person name="Jeong H."/>
            <person name="Yim J.H."/>
            <person name="Lee C."/>
            <person name="Choi S.-H."/>
            <person name="Park Y.K."/>
            <person name="Yoon S.H."/>
            <person name="Hur C.-G."/>
            <person name="Kang H.-Y."/>
            <person name="Kim D."/>
            <person name="Lee H.H."/>
            <person name="Park K.H."/>
            <person name="Park S.-H."/>
            <person name="Park H.-S."/>
            <person name="Lee H.K."/>
            <person name="Oh T.K."/>
            <person name="Kim J.F."/>
        </authorList>
    </citation>
    <scope>NUCLEOTIDE SEQUENCE [LARGE SCALE GENOMIC DNA]</scope>
    <source>
        <strain evidence="5 6">KCTC 2396</strain>
    </source>
</reference>
<dbReference type="OrthoDB" id="6199504at2"/>
<dbReference type="InterPro" id="IPR032812">
    <property type="entry name" value="SbsA_Ig"/>
</dbReference>
<proteinExistence type="predicted"/>
<sequence length="589" mass="65270">MRTNTKIICLATAIIGLQGCAGLSGPATSGSHSLAFSAPAEGETKAAAIPVITLFFNEALDPASVDASAIKLNLDPARNIDIAEREYDAQANVLTLRLSTPMPLATRVALNVSGLKNEKGQSVRAIDLTFTTDDAYRYRGIEFQDGRISGYFEEWRESREGEEVNYNVNYVNSGSDQVWFTGDDEISRYVRTRSTAEETLEAIFIAPGDDESWFTDDDIPESYTRLRSSDTLYQSALYQGPGPDGAWFTDDDASDNCALQSSKGDEEQSVTVYKRSRQGADHQCFTDDDVILEVNRDEQNSQGDKVRTASWVYSHPGADGLWETADDQISAFSVSDYDDESSAVSNYASPGKDGVWLTKDDRLTDYSVTTTKDGLTRTVYYRDPGYDGLWRTADDIPFGYSEERSDADAHNIYSKEVNNPGPDGVWFTQDDLLASHAKSENDENGNFSRWINYSSTGPDREPFTDDDLINEYYTSTTSADRESIEEAGFRAPGADGVWFTEDDTPTTLSRRWERQDEETQRSLSATYNTQTAATVGEINDDAITYYSVSESQAGYYMDASYQSPGADGQWLTADDTPATMTLNYADPRE</sequence>
<feature type="domain" description="SbsA Ig-like" evidence="4">
    <location>
        <begin position="35"/>
        <end position="132"/>
    </location>
</feature>
<feature type="compositionally biased region" description="Polar residues" evidence="2">
    <location>
        <begin position="444"/>
        <end position="457"/>
    </location>
</feature>
<dbReference type="RefSeq" id="WP_011399727.1">
    <property type="nucleotide sequence ID" value="NC_007645.1"/>
</dbReference>
<dbReference type="PROSITE" id="PS51257">
    <property type="entry name" value="PROKAR_LIPOPROTEIN"/>
    <property type="match status" value="1"/>
</dbReference>
<dbReference type="STRING" id="349521.HCH_06019"/>
<name>Q2S9K5_HAHCH</name>
<evidence type="ECO:0000259" key="4">
    <source>
        <dbReference type="Pfam" id="PF13205"/>
    </source>
</evidence>
<evidence type="ECO:0000256" key="1">
    <source>
        <dbReference type="ARBA" id="ARBA00022729"/>
    </source>
</evidence>
<dbReference type="Pfam" id="PF13205">
    <property type="entry name" value="Big_5"/>
    <property type="match status" value="1"/>
</dbReference>
<dbReference type="EMBL" id="CP000155">
    <property type="protein sequence ID" value="ABC32669.1"/>
    <property type="molecule type" value="Genomic_DNA"/>
</dbReference>
<protein>
    <recommendedName>
        <fullName evidence="4">SbsA Ig-like domain-containing protein</fullName>
    </recommendedName>
</protein>
<gene>
    <name evidence="5" type="ordered locus">HCH_06019</name>
</gene>
<organism evidence="5 6">
    <name type="scientific">Hahella chejuensis (strain KCTC 2396)</name>
    <dbReference type="NCBI Taxonomy" id="349521"/>
    <lineage>
        <taxon>Bacteria</taxon>
        <taxon>Pseudomonadati</taxon>
        <taxon>Pseudomonadota</taxon>
        <taxon>Gammaproteobacteria</taxon>
        <taxon>Oceanospirillales</taxon>
        <taxon>Hahellaceae</taxon>
        <taxon>Hahella</taxon>
    </lineage>
</organism>
<dbReference type="Proteomes" id="UP000000238">
    <property type="component" value="Chromosome"/>
</dbReference>
<keyword evidence="1 3" id="KW-0732">Signal</keyword>
<evidence type="ECO:0000256" key="3">
    <source>
        <dbReference type="SAM" id="SignalP"/>
    </source>
</evidence>
<feature type="signal peptide" evidence="3">
    <location>
        <begin position="1"/>
        <end position="21"/>
    </location>
</feature>
<dbReference type="InterPro" id="IPR014755">
    <property type="entry name" value="Cu-Rt/internalin_Ig-like"/>
</dbReference>
<dbReference type="HOGENOM" id="CLU_462924_0_0_6"/>